<evidence type="ECO:0000313" key="3">
    <source>
        <dbReference type="EMBL" id="NOK37500.1"/>
    </source>
</evidence>
<organism evidence="3 4">
    <name type="scientific">Corallococcus exercitus</name>
    <dbReference type="NCBI Taxonomy" id="2316736"/>
    <lineage>
        <taxon>Bacteria</taxon>
        <taxon>Pseudomonadati</taxon>
        <taxon>Myxococcota</taxon>
        <taxon>Myxococcia</taxon>
        <taxon>Myxococcales</taxon>
        <taxon>Cystobacterineae</taxon>
        <taxon>Myxococcaceae</taxon>
        <taxon>Corallococcus</taxon>
    </lineage>
</organism>
<accession>A0A7Y4KQJ2</accession>
<dbReference type="SUPFAM" id="SSF53335">
    <property type="entry name" value="S-adenosyl-L-methionine-dependent methyltransferases"/>
    <property type="match status" value="1"/>
</dbReference>
<evidence type="ECO:0000313" key="4">
    <source>
        <dbReference type="Proteomes" id="UP000563426"/>
    </source>
</evidence>
<comment type="caution">
    <text evidence="3">The sequence shown here is derived from an EMBL/GenBank/DDBJ whole genome shotgun (WGS) entry which is preliminary data.</text>
</comment>
<proteinExistence type="predicted"/>
<feature type="region of interest" description="Disordered" evidence="2">
    <location>
        <begin position="209"/>
        <end position="239"/>
    </location>
</feature>
<protein>
    <recommendedName>
        <fullName evidence="5">Spermidine synthase</fullName>
    </recommendedName>
</protein>
<dbReference type="PANTHER" id="PTHR43317:SF3">
    <property type="entry name" value="BLR2883 PROTEIN"/>
    <property type="match status" value="1"/>
</dbReference>
<dbReference type="PANTHER" id="PTHR43317">
    <property type="entry name" value="THERMOSPERMINE SYNTHASE ACAULIS5"/>
    <property type="match status" value="1"/>
</dbReference>
<dbReference type="Gene3D" id="3.40.50.150">
    <property type="entry name" value="Vaccinia Virus protein VP39"/>
    <property type="match status" value="1"/>
</dbReference>
<dbReference type="RefSeq" id="WP_171437461.1">
    <property type="nucleotide sequence ID" value="NZ_JABFJV010000230.1"/>
</dbReference>
<evidence type="ECO:0000256" key="1">
    <source>
        <dbReference type="ARBA" id="ARBA00023115"/>
    </source>
</evidence>
<dbReference type="Proteomes" id="UP000563426">
    <property type="component" value="Unassembled WGS sequence"/>
</dbReference>
<feature type="compositionally biased region" description="Low complexity" evidence="2">
    <location>
        <begin position="228"/>
        <end position="239"/>
    </location>
</feature>
<dbReference type="GO" id="GO:0006596">
    <property type="term" value="P:polyamine biosynthetic process"/>
    <property type="evidence" value="ECO:0007669"/>
    <property type="project" value="UniProtKB-KW"/>
</dbReference>
<evidence type="ECO:0000256" key="2">
    <source>
        <dbReference type="SAM" id="MobiDB-lite"/>
    </source>
</evidence>
<dbReference type="InterPro" id="IPR029063">
    <property type="entry name" value="SAM-dependent_MTases_sf"/>
</dbReference>
<dbReference type="EMBL" id="JABFJV010000230">
    <property type="protein sequence ID" value="NOK37500.1"/>
    <property type="molecule type" value="Genomic_DNA"/>
</dbReference>
<keyword evidence="1" id="KW-0620">Polyamine biosynthesis</keyword>
<evidence type="ECO:0008006" key="5">
    <source>
        <dbReference type="Google" id="ProtNLM"/>
    </source>
</evidence>
<reference evidence="3 4" key="1">
    <citation type="submission" date="2020-05" db="EMBL/GenBank/DDBJ databases">
        <authorList>
            <person name="Whitworth D."/>
        </authorList>
    </citation>
    <scope>NUCLEOTIDE SEQUENCE [LARGE SCALE GENOMIC DNA]</scope>
    <source>
        <strain evidence="3 4">AB043B</strain>
    </source>
</reference>
<keyword evidence="4" id="KW-1185">Reference proteome</keyword>
<dbReference type="Pfam" id="PF01564">
    <property type="entry name" value="Spermine_synth"/>
    <property type="match status" value="1"/>
</dbReference>
<sequence>MKPWETVERAQVPDVGEVVLARRDEEYVLRVRGQTLMSSRQHGSEMAMAEAGCANLAADVPARVLVGGLGFGFTVRAVLDRLGPGSRVVVAELISPVVEWNRGLLAPLAKAPLEDPRVTVVEGDVGKVMRRQQGAFDAILLDVDNGPKAMTHPDNDSLYDLTGVSHAYNSLRSNGTLVVWSAGPSVAYVKLLEEVGFSVQLLHPTAHGTKGPRHTLFVARRVPKTKTKTSSSSRPPSRR</sequence>
<dbReference type="AlphaFoldDB" id="A0A7Y4KQJ2"/>
<name>A0A7Y4KQJ2_9BACT</name>
<gene>
    <name evidence="3" type="ORF">HMI49_30320</name>
</gene>